<sequence>HTALSSRRDEAVEPRLFHLYRDDSSWSRPPLSDVVRPTRDGTARGRAMPMPSCRPRRGRPGDGVLPGVLGHRAFFDQPRPRPRLPFQDLFAQLAGTSGLQLEPVFYLSKKLIRVGVRAHRFDRPKLARPVLPFSRAYRTRAENKKTIKAMRPPKLCPRYVFTVQMPNYDTLTKSTSDATDTRDRYCKLRCLEDIDRDGPITCRTFDLDVKWHGEYDKATAGA</sequence>
<reference evidence="2 3" key="1">
    <citation type="journal article" date="2012" name="Genome Biol.">
        <title>Genome and low-iron response of an oceanic diatom adapted to chronic iron limitation.</title>
        <authorList>
            <person name="Lommer M."/>
            <person name="Specht M."/>
            <person name="Roy A.S."/>
            <person name="Kraemer L."/>
            <person name="Andreson R."/>
            <person name="Gutowska M.A."/>
            <person name="Wolf J."/>
            <person name="Bergner S.V."/>
            <person name="Schilhabel M.B."/>
            <person name="Klostermeier U.C."/>
            <person name="Beiko R.G."/>
            <person name="Rosenstiel P."/>
            <person name="Hippler M."/>
            <person name="Laroche J."/>
        </authorList>
    </citation>
    <scope>NUCLEOTIDE SEQUENCE [LARGE SCALE GENOMIC DNA]</scope>
    <source>
        <strain evidence="2 3">CCMP1005</strain>
    </source>
</reference>
<dbReference type="EMBL" id="AGNL01030046">
    <property type="protein sequence ID" value="EJK56957.1"/>
    <property type="molecule type" value="Genomic_DNA"/>
</dbReference>
<gene>
    <name evidence="2" type="ORF">THAOC_23055</name>
</gene>
<dbReference type="AlphaFoldDB" id="K0SE73"/>
<evidence type="ECO:0000256" key="1">
    <source>
        <dbReference type="SAM" id="MobiDB-lite"/>
    </source>
</evidence>
<proteinExistence type="predicted"/>
<feature type="non-terminal residue" evidence="2">
    <location>
        <position position="1"/>
    </location>
</feature>
<feature type="region of interest" description="Disordered" evidence="1">
    <location>
        <begin position="31"/>
        <end position="60"/>
    </location>
</feature>
<dbReference type="Proteomes" id="UP000266841">
    <property type="component" value="Unassembled WGS sequence"/>
</dbReference>
<evidence type="ECO:0000313" key="3">
    <source>
        <dbReference type="Proteomes" id="UP000266841"/>
    </source>
</evidence>
<keyword evidence="3" id="KW-1185">Reference proteome</keyword>
<evidence type="ECO:0000313" key="2">
    <source>
        <dbReference type="EMBL" id="EJK56957.1"/>
    </source>
</evidence>
<protein>
    <submittedName>
        <fullName evidence="2">Uncharacterized protein</fullName>
    </submittedName>
</protein>
<name>K0SE73_THAOC</name>
<organism evidence="2 3">
    <name type="scientific">Thalassiosira oceanica</name>
    <name type="common">Marine diatom</name>
    <dbReference type="NCBI Taxonomy" id="159749"/>
    <lineage>
        <taxon>Eukaryota</taxon>
        <taxon>Sar</taxon>
        <taxon>Stramenopiles</taxon>
        <taxon>Ochrophyta</taxon>
        <taxon>Bacillariophyta</taxon>
        <taxon>Coscinodiscophyceae</taxon>
        <taxon>Thalassiosirophycidae</taxon>
        <taxon>Thalassiosirales</taxon>
        <taxon>Thalassiosiraceae</taxon>
        <taxon>Thalassiosira</taxon>
    </lineage>
</organism>
<comment type="caution">
    <text evidence="2">The sequence shown here is derived from an EMBL/GenBank/DDBJ whole genome shotgun (WGS) entry which is preliminary data.</text>
</comment>
<accession>K0SE73</accession>